<dbReference type="RefSeq" id="WP_254759077.1">
    <property type="nucleotide sequence ID" value="NZ_JANCLT010000005.1"/>
</dbReference>
<sequence length="83" mass="9587">MIWLYILVVNAWAFGMMGYDKRRAKRHEWRISERALLLAAAAGGAAGIWSGMYMFRHKTKKMKFTVGVPVLACIWLLTLWGLR</sequence>
<feature type="transmembrane region" description="Helical" evidence="1">
    <location>
        <begin position="64"/>
        <end position="82"/>
    </location>
</feature>
<dbReference type="Pfam" id="PF06961">
    <property type="entry name" value="DUF1294"/>
    <property type="match status" value="1"/>
</dbReference>
<dbReference type="Proteomes" id="UP001156102">
    <property type="component" value="Unassembled WGS sequence"/>
</dbReference>
<comment type="caution">
    <text evidence="2">The sequence shown here is derived from an EMBL/GenBank/DDBJ whole genome shotgun (WGS) entry which is preliminary data.</text>
</comment>
<evidence type="ECO:0000313" key="2">
    <source>
        <dbReference type="EMBL" id="MCP8969164.1"/>
    </source>
</evidence>
<feature type="transmembrane region" description="Helical" evidence="1">
    <location>
        <begin position="37"/>
        <end position="55"/>
    </location>
</feature>
<evidence type="ECO:0000256" key="1">
    <source>
        <dbReference type="SAM" id="Phobius"/>
    </source>
</evidence>
<gene>
    <name evidence="2" type="ORF">NK662_11490</name>
</gene>
<reference evidence="2" key="1">
    <citation type="submission" date="2022-07" db="EMBL/GenBank/DDBJ databases">
        <authorList>
            <person name="Li W.-J."/>
            <person name="Deng Q.-Q."/>
        </authorList>
    </citation>
    <scope>NUCLEOTIDE SEQUENCE</scope>
    <source>
        <strain evidence="2">SYSU M60031</strain>
    </source>
</reference>
<accession>A0AA41X595</accession>
<dbReference type="InterPro" id="IPR010718">
    <property type="entry name" value="DUF1294"/>
</dbReference>
<proteinExistence type="predicted"/>
<protein>
    <submittedName>
        <fullName evidence="2">DUF1294 domain-containing protein</fullName>
    </submittedName>
</protein>
<keyword evidence="1" id="KW-0472">Membrane</keyword>
<keyword evidence="3" id="KW-1185">Reference proteome</keyword>
<evidence type="ECO:0000313" key="3">
    <source>
        <dbReference type="Proteomes" id="UP001156102"/>
    </source>
</evidence>
<dbReference type="AlphaFoldDB" id="A0AA41X595"/>
<organism evidence="2 3">
    <name type="scientific">Ectobacillus ponti</name>
    <dbReference type="NCBI Taxonomy" id="2961894"/>
    <lineage>
        <taxon>Bacteria</taxon>
        <taxon>Bacillati</taxon>
        <taxon>Bacillota</taxon>
        <taxon>Bacilli</taxon>
        <taxon>Bacillales</taxon>
        <taxon>Bacillaceae</taxon>
        <taxon>Ectobacillus</taxon>
    </lineage>
</organism>
<keyword evidence="1" id="KW-1133">Transmembrane helix</keyword>
<dbReference type="EMBL" id="JANCLT010000005">
    <property type="protein sequence ID" value="MCP8969164.1"/>
    <property type="molecule type" value="Genomic_DNA"/>
</dbReference>
<keyword evidence="1" id="KW-0812">Transmembrane</keyword>
<name>A0AA41X595_9BACI</name>